<gene>
    <name evidence="2" type="ORF">WOLCODRAFT_27611</name>
</gene>
<evidence type="ECO:0000256" key="1">
    <source>
        <dbReference type="SAM" id="MobiDB-lite"/>
    </source>
</evidence>
<dbReference type="STRING" id="742152.A0A2H3IZB3"/>
<sequence>MPSRLVSRRQSKSWDHLQRAIPSSEEGPGTLSHQLVAVHVKTDGGRSEDKFYLDFKSDHIRDRIRDQLGVIQIRKALSMLRVCLFVSHTASLGGLLFECLAHQYLSGLTETPLALPPLLRMQRHPNGRTFRVDDALSTAASTATRSLPIRRRTIGEFQWDNSKDLELTLPLETHFYIPKAQNNPLLDSFMIEYNGNVATLWIFQMTVGKTHGGSARGYDLIASVEKFVRGQLHKRANAV</sequence>
<name>A0A2H3IZB3_WOLCO</name>
<feature type="non-terminal residue" evidence="2">
    <location>
        <position position="239"/>
    </location>
</feature>
<evidence type="ECO:0000313" key="2">
    <source>
        <dbReference type="EMBL" id="PCH35061.1"/>
    </source>
</evidence>
<accession>A0A2H3IZB3</accession>
<keyword evidence="3" id="KW-1185">Reference proteome</keyword>
<proteinExistence type="predicted"/>
<feature type="region of interest" description="Disordered" evidence="1">
    <location>
        <begin position="1"/>
        <end position="29"/>
    </location>
</feature>
<dbReference type="Proteomes" id="UP000218811">
    <property type="component" value="Unassembled WGS sequence"/>
</dbReference>
<dbReference type="OrthoDB" id="2340858at2759"/>
<reference evidence="2 3" key="1">
    <citation type="journal article" date="2012" name="Science">
        <title>The Paleozoic origin of enzymatic lignin decomposition reconstructed from 31 fungal genomes.</title>
        <authorList>
            <person name="Floudas D."/>
            <person name="Binder M."/>
            <person name="Riley R."/>
            <person name="Barry K."/>
            <person name="Blanchette R.A."/>
            <person name="Henrissat B."/>
            <person name="Martinez A.T."/>
            <person name="Otillar R."/>
            <person name="Spatafora J.W."/>
            <person name="Yadav J.S."/>
            <person name="Aerts A."/>
            <person name="Benoit I."/>
            <person name="Boyd A."/>
            <person name="Carlson A."/>
            <person name="Copeland A."/>
            <person name="Coutinho P.M."/>
            <person name="de Vries R.P."/>
            <person name="Ferreira P."/>
            <person name="Findley K."/>
            <person name="Foster B."/>
            <person name="Gaskell J."/>
            <person name="Glotzer D."/>
            <person name="Gorecki P."/>
            <person name="Heitman J."/>
            <person name="Hesse C."/>
            <person name="Hori C."/>
            <person name="Igarashi K."/>
            <person name="Jurgens J.A."/>
            <person name="Kallen N."/>
            <person name="Kersten P."/>
            <person name="Kohler A."/>
            <person name="Kuees U."/>
            <person name="Kumar T.K.A."/>
            <person name="Kuo A."/>
            <person name="LaButti K."/>
            <person name="Larrondo L.F."/>
            <person name="Lindquist E."/>
            <person name="Ling A."/>
            <person name="Lombard V."/>
            <person name="Lucas S."/>
            <person name="Lundell T."/>
            <person name="Martin R."/>
            <person name="McLaughlin D.J."/>
            <person name="Morgenstern I."/>
            <person name="Morin E."/>
            <person name="Murat C."/>
            <person name="Nagy L.G."/>
            <person name="Nolan M."/>
            <person name="Ohm R.A."/>
            <person name="Patyshakuliyeva A."/>
            <person name="Rokas A."/>
            <person name="Ruiz-Duenas F.J."/>
            <person name="Sabat G."/>
            <person name="Salamov A."/>
            <person name="Samejima M."/>
            <person name="Schmutz J."/>
            <person name="Slot J.C."/>
            <person name="St John F."/>
            <person name="Stenlid J."/>
            <person name="Sun H."/>
            <person name="Sun S."/>
            <person name="Syed K."/>
            <person name="Tsang A."/>
            <person name="Wiebenga A."/>
            <person name="Young D."/>
            <person name="Pisabarro A."/>
            <person name="Eastwood D.C."/>
            <person name="Martin F."/>
            <person name="Cullen D."/>
            <person name="Grigoriev I.V."/>
            <person name="Hibbett D.S."/>
        </authorList>
    </citation>
    <scope>NUCLEOTIDE SEQUENCE [LARGE SCALE GENOMIC DNA]</scope>
    <source>
        <strain evidence="2 3">MD-104</strain>
    </source>
</reference>
<organism evidence="2 3">
    <name type="scientific">Wolfiporia cocos (strain MD-104)</name>
    <name type="common">Brown rot fungus</name>
    <dbReference type="NCBI Taxonomy" id="742152"/>
    <lineage>
        <taxon>Eukaryota</taxon>
        <taxon>Fungi</taxon>
        <taxon>Dikarya</taxon>
        <taxon>Basidiomycota</taxon>
        <taxon>Agaricomycotina</taxon>
        <taxon>Agaricomycetes</taxon>
        <taxon>Polyporales</taxon>
        <taxon>Phaeolaceae</taxon>
        <taxon>Wolfiporia</taxon>
    </lineage>
</organism>
<feature type="compositionally biased region" description="Basic residues" evidence="1">
    <location>
        <begin position="1"/>
        <end position="11"/>
    </location>
</feature>
<evidence type="ECO:0000313" key="3">
    <source>
        <dbReference type="Proteomes" id="UP000218811"/>
    </source>
</evidence>
<dbReference type="AlphaFoldDB" id="A0A2H3IZB3"/>
<protein>
    <submittedName>
        <fullName evidence="2">Uncharacterized protein</fullName>
    </submittedName>
</protein>
<dbReference type="EMBL" id="KB467843">
    <property type="protein sequence ID" value="PCH35061.1"/>
    <property type="molecule type" value="Genomic_DNA"/>
</dbReference>